<dbReference type="EMBL" id="PQFF01000092">
    <property type="protein sequence ID" value="RHZ83239.1"/>
    <property type="molecule type" value="Genomic_DNA"/>
</dbReference>
<feature type="domain" description="Stealth protein CR2 conserved region 2" evidence="4">
    <location>
        <begin position="130"/>
        <end position="242"/>
    </location>
</feature>
<feature type="domain" description="Stealth protein CR3 conserved region 3" evidence="6">
    <location>
        <begin position="291"/>
        <end position="339"/>
    </location>
</feature>
<dbReference type="Pfam" id="PF17101">
    <property type="entry name" value="Stealth_CR1"/>
    <property type="match status" value="1"/>
</dbReference>
<evidence type="ECO:0000259" key="4">
    <source>
        <dbReference type="Pfam" id="PF11380"/>
    </source>
</evidence>
<keyword evidence="8" id="KW-1185">Reference proteome</keyword>
<dbReference type="PANTHER" id="PTHR24045">
    <property type="match status" value="1"/>
</dbReference>
<dbReference type="PANTHER" id="PTHR24045:SF0">
    <property type="entry name" value="N-ACETYLGLUCOSAMINE-1-PHOSPHOTRANSFERASE SUBUNITS ALPHA_BETA"/>
    <property type="match status" value="1"/>
</dbReference>
<reference evidence="7 8" key="1">
    <citation type="submission" date="2018-08" db="EMBL/GenBank/DDBJ databases">
        <title>Genome and evolution of the arbuscular mycorrhizal fungus Diversispora epigaea (formerly Glomus versiforme) and its bacterial endosymbionts.</title>
        <authorList>
            <person name="Sun X."/>
            <person name="Fei Z."/>
            <person name="Harrison M."/>
        </authorList>
    </citation>
    <scope>NUCLEOTIDE SEQUENCE [LARGE SCALE GENOMIC DNA]</scope>
    <source>
        <strain evidence="7 8">IT104</strain>
    </source>
</reference>
<dbReference type="GO" id="GO:0003976">
    <property type="term" value="F:UDP-N-acetylglucosamine-lysosomal-enzyme N-acetylglucosaminephosphotransferase activity"/>
    <property type="evidence" value="ECO:0007669"/>
    <property type="project" value="TreeGrafter"/>
</dbReference>
<dbReference type="STRING" id="1348612.A0A397J4J6"/>
<evidence type="ECO:0000256" key="3">
    <source>
        <dbReference type="SAM" id="Phobius"/>
    </source>
</evidence>
<organism evidence="7 8">
    <name type="scientific">Diversispora epigaea</name>
    <dbReference type="NCBI Taxonomy" id="1348612"/>
    <lineage>
        <taxon>Eukaryota</taxon>
        <taxon>Fungi</taxon>
        <taxon>Fungi incertae sedis</taxon>
        <taxon>Mucoromycota</taxon>
        <taxon>Glomeromycotina</taxon>
        <taxon>Glomeromycetes</taxon>
        <taxon>Diversisporales</taxon>
        <taxon>Diversisporaceae</taxon>
        <taxon>Diversispora</taxon>
    </lineage>
</organism>
<comment type="similarity">
    <text evidence="1">Belongs to the stealth family.</text>
</comment>
<gene>
    <name evidence="7" type="ORF">Glove_99g114</name>
</gene>
<dbReference type="InterPro" id="IPR021520">
    <property type="entry name" value="Stealth_CR2"/>
</dbReference>
<name>A0A397J4J6_9GLOM</name>
<dbReference type="Proteomes" id="UP000266861">
    <property type="component" value="Unassembled WGS sequence"/>
</dbReference>
<evidence type="ECO:0000259" key="5">
    <source>
        <dbReference type="Pfam" id="PF17101"/>
    </source>
</evidence>
<keyword evidence="3" id="KW-1133">Transmembrane helix</keyword>
<dbReference type="Pfam" id="PF17102">
    <property type="entry name" value="Stealth_CR3"/>
    <property type="match status" value="1"/>
</dbReference>
<evidence type="ECO:0000259" key="6">
    <source>
        <dbReference type="Pfam" id="PF17102"/>
    </source>
</evidence>
<dbReference type="InterPro" id="IPR031357">
    <property type="entry name" value="Stealth_CR3"/>
</dbReference>
<evidence type="ECO:0000313" key="8">
    <source>
        <dbReference type="Proteomes" id="UP000266861"/>
    </source>
</evidence>
<sequence length="616" mass="72832">MLIYQKKIHLKFAKNESMRITRRTVLTTLITSTLIYGILINISSIKTELGQSILIPQGFYTSICEEIINPNNPPFSMVEEWISKRLYNKDRGSFNDTKFDIVYTWVNGSDQRHRELRKKYRKIHDSENLYRDFDELRYSVRSIEKYFKRFINKIWIITTDYENNDEMQIPSWLNTSWRDSDPRVELIKHTEIFNDVSVLPTFNSLAIESQMMNSPKLKDKIIYFNDDLFMGKYLAPSDFWTPLYGFVFHIQHDLTIPLKPGRYHGEWYSLHHTNMLLNKRFGYRKRAYVVHSAHVLSKTILKEISDEWAEEFHNTSSHRFRTVNPDIHTTFMFTHYVIEKHRETLLKSFLILKNDVNRNFKWELSERQKILKSLGSGESVGNDRKTLNNYDKIIESTGIEISSELKYTWSSMDGYPYAASSSADDIQTLNPDDHPPPKRKCKIDFKYCFGEDFMSRSIQSVDIENIFNRIAYEKLECGDCIIQHIVKSSGDLGLEDFLPPPTKKYFITEQDDILQPNASKNCGKFQLDYRSFVISQLYKYSYVIGKNSFDFILLKNFQRALKDLEELELTKPSIFCINDDIVSDSEINPIKNRFKEFMENHYKVPNEYETKLQDEI</sequence>
<keyword evidence="3" id="KW-0812">Transmembrane</keyword>
<evidence type="ECO:0000256" key="2">
    <source>
        <dbReference type="ARBA" id="ARBA00022679"/>
    </source>
</evidence>
<dbReference type="AlphaFoldDB" id="A0A397J4J6"/>
<keyword evidence="3" id="KW-0472">Membrane</keyword>
<keyword evidence="2" id="KW-0808">Transferase</keyword>
<dbReference type="InterPro" id="IPR047141">
    <property type="entry name" value="Stealth"/>
</dbReference>
<protein>
    <recommendedName>
        <fullName evidence="9">Stealth protein CR2 conserved region 2 domain-containing protein</fullName>
    </recommendedName>
</protein>
<dbReference type="GO" id="GO:0046835">
    <property type="term" value="P:carbohydrate phosphorylation"/>
    <property type="evidence" value="ECO:0007669"/>
    <property type="project" value="TreeGrafter"/>
</dbReference>
<proteinExistence type="inferred from homology"/>
<evidence type="ECO:0008006" key="9">
    <source>
        <dbReference type="Google" id="ProtNLM"/>
    </source>
</evidence>
<feature type="transmembrane region" description="Helical" evidence="3">
    <location>
        <begin position="20"/>
        <end position="39"/>
    </location>
</feature>
<dbReference type="OrthoDB" id="263283at2759"/>
<dbReference type="InterPro" id="IPR031358">
    <property type="entry name" value="Stealth_CR1"/>
</dbReference>
<comment type="caution">
    <text evidence="7">The sequence shown here is derived from an EMBL/GenBank/DDBJ whole genome shotgun (WGS) entry which is preliminary data.</text>
</comment>
<evidence type="ECO:0000313" key="7">
    <source>
        <dbReference type="EMBL" id="RHZ83239.1"/>
    </source>
</evidence>
<dbReference type="GO" id="GO:0005794">
    <property type="term" value="C:Golgi apparatus"/>
    <property type="evidence" value="ECO:0007669"/>
    <property type="project" value="TreeGrafter"/>
</dbReference>
<evidence type="ECO:0000256" key="1">
    <source>
        <dbReference type="ARBA" id="ARBA00007583"/>
    </source>
</evidence>
<accession>A0A397J4J6</accession>
<dbReference type="Pfam" id="PF11380">
    <property type="entry name" value="Stealth_CR2"/>
    <property type="match status" value="1"/>
</dbReference>
<feature type="domain" description="Stealth protein CR1 conserved region 1" evidence="5">
    <location>
        <begin position="98"/>
        <end position="124"/>
    </location>
</feature>